<feature type="domain" description="ABC transporter" evidence="12">
    <location>
        <begin position="1094"/>
        <end position="1333"/>
    </location>
</feature>
<dbReference type="InterPro" id="IPR003593">
    <property type="entry name" value="AAA+_ATPase"/>
</dbReference>
<dbReference type="SUPFAM" id="SSF90123">
    <property type="entry name" value="ABC transporter transmembrane region"/>
    <property type="match status" value="2"/>
</dbReference>
<gene>
    <name evidence="15" type="ORF">PT974_10156</name>
</gene>
<feature type="domain" description="SPX" evidence="14">
    <location>
        <begin position="1428"/>
        <end position="1677"/>
    </location>
</feature>
<dbReference type="InterPro" id="IPR003439">
    <property type="entry name" value="ABC_transporter-like_ATP-bd"/>
</dbReference>
<feature type="transmembrane region" description="Helical" evidence="11">
    <location>
        <begin position="882"/>
        <end position="908"/>
    </location>
</feature>
<evidence type="ECO:0000313" key="16">
    <source>
        <dbReference type="Proteomes" id="UP001338125"/>
    </source>
</evidence>
<comment type="similarity">
    <text evidence="2">Belongs to the ABC transporter superfamily. ABCB family. Multidrug resistance exporter (TC 3.A.1.201) subfamily.</text>
</comment>
<keyword evidence="5" id="KW-0677">Repeat</keyword>
<feature type="transmembrane region" description="Helical" evidence="11">
    <location>
        <begin position="1968"/>
        <end position="1987"/>
    </location>
</feature>
<evidence type="ECO:0000256" key="3">
    <source>
        <dbReference type="ARBA" id="ARBA00022448"/>
    </source>
</evidence>
<evidence type="ECO:0000256" key="9">
    <source>
        <dbReference type="ARBA" id="ARBA00023136"/>
    </source>
</evidence>
<dbReference type="CDD" id="cd18578">
    <property type="entry name" value="ABC_6TM_Pgp_ABCB1_D2_like"/>
    <property type="match status" value="1"/>
</dbReference>
<evidence type="ECO:0000259" key="12">
    <source>
        <dbReference type="PROSITE" id="PS50893"/>
    </source>
</evidence>
<feature type="region of interest" description="Disordered" evidence="10">
    <location>
        <begin position="1"/>
        <end position="32"/>
    </location>
</feature>
<dbReference type="CDD" id="cd01115">
    <property type="entry name" value="SLC13_permease"/>
    <property type="match status" value="1"/>
</dbReference>
<feature type="transmembrane region" description="Helical" evidence="11">
    <location>
        <begin position="2147"/>
        <end position="2180"/>
    </location>
</feature>
<name>A0ABR0SA61_9HYPO</name>
<dbReference type="PROSITE" id="PS00211">
    <property type="entry name" value="ABC_TRANSPORTER_1"/>
    <property type="match status" value="2"/>
</dbReference>
<feature type="transmembrane region" description="Helical" evidence="11">
    <location>
        <begin position="2235"/>
        <end position="2258"/>
    </location>
</feature>
<dbReference type="Proteomes" id="UP001338125">
    <property type="component" value="Unassembled WGS sequence"/>
</dbReference>
<feature type="region of interest" description="Disordered" evidence="10">
    <location>
        <begin position="1548"/>
        <end position="1589"/>
    </location>
</feature>
<feature type="region of interest" description="Disordered" evidence="10">
    <location>
        <begin position="1336"/>
        <end position="1374"/>
    </location>
</feature>
<dbReference type="Gene3D" id="1.20.1560.10">
    <property type="entry name" value="ABC transporter type 1, transmembrane domain"/>
    <property type="match status" value="1"/>
</dbReference>
<dbReference type="EMBL" id="JAVFKD010000015">
    <property type="protein sequence ID" value="KAK5988670.1"/>
    <property type="molecule type" value="Genomic_DNA"/>
</dbReference>
<evidence type="ECO:0000256" key="7">
    <source>
        <dbReference type="ARBA" id="ARBA00022840"/>
    </source>
</evidence>
<feature type="transmembrane region" description="Helical" evidence="11">
    <location>
        <begin position="979"/>
        <end position="999"/>
    </location>
</feature>
<dbReference type="PROSITE" id="PS50929">
    <property type="entry name" value="ABC_TM1F"/>
    <property type="match status" value="2"/>
</dbReference>
<evidence type="ECO:0000256" key="1">
    <source>
        <dbReference type="ARBA" id="ARBA00004141"/>
    </source>
</evidence>
<feature type="transmembrane region" description="Helical" evidence="11">
    <location>
        <begin position="1926"/>
        <end position="1956"/>
    </location>
</feature>
<dbReference type="PROSITE" id="PS50893">
    <property type="entry name" value="ABC_TRANSPORTER_2"/>
    <property type="match status" value="2"/>
</dbReference>
<dbReference type="Pfam" id="PF03105">
    <property type="entry name" value="SPX"/>
    <property type="match status" value="1"/>
</dbReference>
<feature type="transmembrane region" description="Helical" evidence="11">
    <location>
        <begin position="765"/>
        <end position="790"/>
    </location>
</feature>
<comment type="caution">
    <text evidence="15">The sequence shown here is derived from an EMBL/GenBank/DDBJ whole genome shotgun (WGS) entry which is preliminary data.</text>
</comment>
<comment type="subcellular location">
    <subcellularLocation>
        <location evidence="1">Membrane</location>
        <topology evidence="1">Multi-pass membrane protein</topology>
    </subcellularLocation>
</comment>
<feature type="transmembrane region" description="Helical" evidence="11">
    <location>
        <begin position="2107"/>
        <end position="2126"/>
    </location>
</feature>
<feature type="transmembrane region" description="Helical" evidence="11">
    <location>
        <begin position="796"/>
        <end position="820"/>
    </location>
</feature>
<evidence type="ECO:0000256" key="6">
    <source>
        <dbReference type="ARBA" id="ARBA00022741"/>
    </source>
</evidence>
<feature type="domain" description="ABC transporter" evidence="12">
    <location>
        <begin position="399"/>
        <end position="678"/>
    </location>
</feature>
<evidence type="ECO:0000256" key="5">
    <source>
        <dbReference type="ARBA" id="ARBA00022737"/>
    </source>
</evidence>
<feature type="compositionally biased region" description="Polar residues" evidence="10">
    <location>
        <begin position="1"/>
        <end position="23"/>
    </location>
</feature>
<dbReference type="InterPro" id="IPR036640">
    <property type="entry name" value="ABC1_TM_sf"/>
</dbReference>
<dbReference type="Pfam" id="PF03600">
    <property type="entry name" value="CitMHS"/>
    <property type="match status" value="1"/>
</dbReference>
<dbReference type="Pfam" id="PF00005">
    <property type="entry name" value="ABC_tran"/>
    <property type="match status" value="2"/>
</dbReference>
<feature type="transmembrane region" description="Helical" evidence="11">
    <location>
        <begin position="2054"/>
        <end position="2072"/>
    </location>
</feature>
<keyword evidence="3" id="KW-0813">Transport</keyword>
<feature type="transmembrane region" description="Helical" evidence="11">
    <location>
        <begin position="60"/>
        <end position="82"/>
    </location>
</feature>
<dbReference type="InterPro" id="IPR017871">
    <property type="entry name" value="ABC_transporter-like_CS"/>
</dbReference>
<dbReference type="Pfam" id="PF00664">
    <property type="entry name" value="ABC_membrane"/>
    <property type="match status" value="2"/>
</dbReference>
<feature type="transmembrane region" description="Helical" evidence="11">
    <location>
        <begin position="2079"/>
        <end position="2101"/>
    </location>
</feature>
<feature type="domain" description="ABC transmembrane type-1" evidence="13">
    <location>
        <begin position="765"/>
        <end position="1039"/>
    </location>
</feature>
<keyword evidence="9 11" id="KW-0472">Membrane</keyword>
<proteinExistence type="inferred from homology"/>
<feature type="transmembrane region" description="Helical" evidence="11">
    <location>
        <begin position="190"/>
        <end position="209"/>
    </location>
</feature>
<keyword evidence="4 11" id="KW-0812">Transmembrane</keyword>
<dbReference type="PANTHER" id="PTHR43394">
    <property type="entry name" value="ATP-DEPENDENT PERMEASE MDL1, MITOCHONDRIAL"/>
    <property type="match status" value="1"/>
</dbReference>
<evidence type="ECO:0000259" key="14">
    <source>
        <dbReference type="PROSITE" id="PS51382"/>
    </source>
</evidence>
<feature type="transmembrane region" description="Helical" evidence="11">
    <location>
        <begin position="1829"/>
        <end position="1861"/>
    </location>
</feature>
<protein>
    <submittedName>
        <fullName evidence="15">ABC transporter 1</fullName>
    </submittedName>
</protein>
<feature type="transmembrane region" description="Helical" evidence="11">
    <location>
        <begin position="2192"/>
        <end position="2214"/>
    </location>
</feature>
<dbReference type="SMART" id="SM00382">
    <property type="entry name" value="AAA"/>
    <property type="match status" value="2"/>
</dbReference>
<sequence length="2264" mass="245460">MAAQDAITSSDEATEIASQQGSTAAPPKATEQSNSRFGGQLFSYFQLLVYANPTWLDISLLLVGTVSAAAAGVPFPLMGILFGQLVDDLNAASCSSEAPSPQTASRIQSAVNDKVLELTYIGIASFVLIYIYVVCWSVFSRRLETRIRDRYFQTLLRQDATFYDKRQAGELSSRLNADVQAVQSGTSEKVGICIACTSFFLTAYIVAFIKNTKLAAMLISLIPAFILMAGLGSAFTQKFSGAMSDAIASASSVAQEALSNIAVVQAFGAGPRLEAKFASRMMIAQKEGIKKAAAGAIQAGTLYFIAYSANALSFWQGSRQIVATLSKGGDGVSVGEIYTVIFLLVDACVILGSIAPLLPLLGGAAASFQKLRQDIEAPVVIDSTTESGDKLPTSTAGSVSFHNVSFAYISRPDQHVLKNVSFDCPAGKYTAIVGLSGSGKSTIAGLTARIYDPREGTVRFDGKDLRNLNVRNLRSFMSLVQQEPSLLDRSILENIALGLFNSPWEAHQKFQSIILGTGLAHIATKVRDGQDLTTVAQAHGQDMAELIEMIRRAASLADASGFVDRLEGGYGTLVGTSGKLVSGGQRQRLSLARALIKDPKILILDEATASLDSASEQRIQTAIESIAKGRTVISIAHRLSTIKNADNIIVMNGGEIMEQGTHMDLMALNGSYAGMVRLQNLASKEQDDTTSLSSTARGDMDITFSEGDSVVDEKIATKVEPSVKCSDGEPEAISDTLIEAATPLDSDKSTWAIFRHLVPMVRPNLLVFLLAIFSAIIVGGTFSSAGVIFGNTFFGGMFFMLAVVELFAYAGSWSGFGYVAEKLLYRIRVLSFRSLYEQGLDWHQASGRTPASLLSVITADAAAVGGFSGSIMGTMFSIAVNFLVAIILSHIIAWKIAIVCLVTVPILLGSGIMQVRSLSSFERKHAGAFSNALGITVEAVNSFKTVSSLSIEHEVLESYRRALKAPQREMVVASVYTNFWLAIANSTGNLIYAFAYWWGSTRITKGEYNQTQFFIILIAMLVSAQLWGQMFTLAPEVSRAKAAASRILSLLEIGSSKHLGGDENAMLPRGEKDVEATADATSKATLGSNRGATITFKDVSFAYPARPHIQILQGMSFTIPAGQFVGLVGPSGAGKSTIMSLVQRMYRPVGGTVEIDGQDICARDGTEFRNDIAVVPQDCALFDGTIKFNVGLGARPSHEATDAEIEEACRLANIHDTIMSLPDGYDTECGPNGSRLSGGQRQRLAIARALVRKPRLLLLDESTSALDAESERALQEGLERAARGITVMAITHRLHTVRKADVIFVVEGGKVVDMGRHEELVERSFKSTTIRAPTLLRNPSSSSIPSPGPTAHIADDNHNSTTVGERGGNAPVSTDRLIHSHTHHTTQESYELSDYRDIAARKAIEDRERRRQEKRAQKREWLETQDEMKFSHSIQFNAVPDWSSHYLAYSNLKKLIYQLEKSVHQARAGDAESRPLISNEQPEEVFSKSLGVELDKICSFYAAKEAEVLDEVKQLLHDIGESNDPSAEGSTTLRGISSDNHSAFARSFQSHVSDDDDSASDEDETTGLTKHNRTKNGRRRTLASIPSSHLPDLSASAEFGRPLRRYSTTFDDNGEHSMLFGSALFSPAIMLKKRIIALFVQLCELKSYVQLNKTGFSKVLKKFDKTLDRELRASYIRAHVEMAYPFMDSTKQVLDENIAHMESAYADVVTNGDEELAKKDLRSHLREHVVWERNTVWRDLINIERRAEAPRIGQALLGQDQGIAPKRLQGDEDIVPASKQFTTPLGRVFLPAWLSNPSFLTLIACIVTFFLLLYIPILKKPEQQNCLALLVFVSLLWATETIPLFVTSLLIPFLSVVLRVVCEENGSKHPKRLESKEATSAIFAAMWSPVIMLLLGGFTLAAALSKCTIDKRLATLILSKAGTQPSTVLIANMFVAAFASMLISNVAAPVLCFSIIEPMLRTLPTDSSMSKAVIIGIALASNIGGMLSPIASPQNVVAMGIMKPAPTWLQWFFIVIPVGIVSISLIWLLLLVTFQPGKGTSIAPIRALKEKFTTVQWFVSIVTVITIILWCASHKLEPIFGDMGVIAIIPIILFFGIGILTKEDFNNFPWTIIILAAGGLSLGKAVRSSGLLHTLAVIVSQKVQGMSLYGVLTVFSSLILVIATFISHTVAALIFLPLVYDVGVAMEQPHPNLLVMGGVLMCSAAMGLPTSGFPNMTAIMKEDATGQRYLRVKHFISRGVPSSLMTLAVVLTLGYGIMELAGLD</sequence>
<evidence type="ECO:0000256" key="8">
    <source>
        <dbReference type="ARBA" id="ARBA00022989"/>
    </source>
</evidence>
<dbReference type="CDD" id="cd18577">
    <property type="entry name" value="ABC_6TM_Pgp_ABCB1_D1_like"/>
    <property type="match status" value="1"/>
</dbReference>
<dbReference type="InterPro" id="IPR004680">
    <property type="entry name" value="Cit_transptr-like_dom"/>
</dbReference>
<keyword evidence="8 11" id="KW-1133">Transmembrane helix</keyword>
<evidence type="ECO:0000313" key="15">
    <source>
        <dbReference type="EMBL" id="KAK5988670.1"/>
    </source>
</evidence>
<keyword evidence="7" id="KW-0067">ATP-binding</keyword>
<dbReference type="SUPFAM" id="SSF52540">
    <property type="entry name" value="P-loop containing nucleoside triphosphate hydrolases"/>
    <property type="match status" value="2"/>
</dbReference>
<keyword evidence="16" id="KW-1185">Reference proteome</keyword>
<feature type="transmembrane region" description="Helical" evidence="11">
    <location>
        <begin position="1881"/>
        <end position="1905"/>
    </location>
</feature>
<evidence type="ECO:0000256" key="10">
    <source>
        <dbReference type="SAM" id="MobiDB-lite"/>
    </source>
</evidence>
<dbReference type="InterPro" id="IPR011527">
    <property type="entry name" value="ABC1_TM_dom"/>
</dbReference>
<evidence type="ECO:0000256" key="2">
    <source>
        <dbReference type="ARBA" id="ARBA00007577"/>
    </source>
</evidence>
<feature type="transmembrane region" description="Helical" evidence="11">
    <location>
        <begin position="1799"/>
        <end position="1817"/>
    </location>
</feature>
<feature type="domain" description="ABC transmembrane type-1" evidence="13">
    <location>
        <begin position="62"/>
        <end position="363"/>
    </location>
</feature>
<dbReference type="PROSITE" id="PS51382">
    <property type="entry name" value="SPX"/>
    <property type="match status" value="1"/>
</dbReference>
<dbReference type="PANTHER" id="PTHR43394:SF11">
    <property type="entry name" value="ATP-BINDING CASSETTE TRANSPORTER"/>
    <property type="match status" value="1"/>
</dbReference>
<evidence type="ECO:0000259" key="13">
    <source>
        <dbReference type="PROSITE" id="PS50929"/>
    </source>
</evidence>
<feature type="transmembrane region" description="Helical" evidence="11">
    <location>
        <begin position="215"/>
        <end position="235"/>
    </location>
</feature>
<evidence type="ECO:0000256" key="11">
    <source>
        <dbReference type="SAM" id="Phobius"/>
    </source>
</evidence>
<dbReference type="Gene3D" id="3.40.50.300">
    <property type="entry name" value="P-loop containing nucleotide triphosphate hydrolases"/>
    <property type="match status" value="2"/>
</dbReference>
<keyword evidence="6" id="KW-0547">Nucleotide-binding</keyword>
<organism evidence="15 16">
    <name type="scientific">Cladobotryum mycophilum</name>
    <dbReference type="NCBI Taxonomy" id="491253"/>
    <lineage>
        <taxon>Eukaryota</taxon>
        <taxon>Fungi</taxon>
        <taxon>Dikarya</taxon>
        <taxon>Ascomycota</taxon>
        <taxon>Pezizomycotina</taxon>
        <taxon>Sordariomycetes</taxon>
        <taxon>Hypocreomycetidae</taxon>
        <taxon>Hypocreales</taxon>
        <taxon>Hypocreaceae</taxon>
        <taxon>Cladobotryum</taxon>
    </lineage>
</organism>
<accession>A0ABR0SA61</accession>
<reference evidence="15 16" key="1">
    <citation type="submission" date="2024-01" db="EMBL/GenBank/DDBJ databases">
        <title>Complete genome of Cladobotryum mycophilum ATHUM6906.</title>
        <authorList>
            <person name="Christinaki A.C."/>
            <person name="Myridakis A.I."/>
            <person name="Kouvelis V.N."/>
        </authorList>
    </citation>
    <scope>NUCLEOTIDE SEQUENCE [LARGE SCALE GENOMIC DNA]</scope>
    <source>
        <strain evidence="15 16">ATHUM6906</strain>
    </source>
</reference>
<feature type="transmembrane region" description="Helical" evidence="11">
    <location>
        <begin position="337"/>
        <end position="362"/>
    </location>
</feature>
<dbReference type="InterPro" id="IPR004331">
    <property type="entry name" value="SPX_dom"/>
</dbReference>
<dbReference type="CDD" id="cd14478">
    <property type="entry name" value="SPX_PHO87_PHO90_like"/>
    <property type="match status" value="1"/>
</dbReference>
<feature type="transmembrane region" description="Helical" evidence="11">
    <location>
        <begin position="2008"/>
        <end position="2034"/>
    </location>
</feature>
<dbReference type="CDD" id="cd03249">
    <property type="entry name" value="ABC_MTABC3_MDL1_MDL2"/>
    <property type="match status" value="1"/>
</dbReference>
<feature type="compositionally biased region" description="Acidic residues" evidence="10">
    <location>
        <begin position="1554"/>
        <end position="1565"/>
    </location>
</feature>
<feature type="compositionally biased region" description="Basic residues" evidence="10">
    <location>
        <begin position="1570"/>
        <end position="1581"/>
    </location>
</feature>
<feature type="transmembrane region" description="Helical" evidence="11">
    <location>
        <begin position="118"/>
        <end position="139"/>
    </location>
</feature>
<dbReference type="InterPro" id="IPR039421">
    <property type="entry name" value="Type_1_exporter"/>
</dbReference>
<dbReference type="InterPro" id="IPR027417">
    <property type="entry name" value="P-loop_NTPase"/>
</dbReference>
<evidence type="ECO:0000256" key="4">
    <source>
        <dbReference type="ARBA" id="ARBA00022692"/>
    </source>
</evidence>
<feature type="transmembrane region" description="Helical" evidence="11">
    <location>
        <begin position="1011"/>
        <end position="1028"/>
    </location>
</feature>